<dbReference type="OrthoDB" id="2424441at2759"/>
<organism evidence="1 2">
    <name type="scientific">Dentiscutata erythropus</name>
    <dbReference type="NCBI Taxonomy" id="1348616"/>
    <lineage>
        <taxon>Eukaryota</taxon>
        <taxon>Fungi</taxon>
        <taxon>Fungi incertae sedis</taxon>
        <taxon>Mucoromycota</taxon>
        <taxon>Glomeromycotina</taxon>
        <taxon>Glomeromycetes</taxon>
        <taxon>Diversisporales</taxon>
        <taxon>Gigasporaceae</taxon>
        <taxon>Dentiscutata</taxon>
    </lineage>
</organism>
<feature type="non-terminal residue" evidence="1">
    <location>
        <position position="1"/>
    </location>
</feature>
<dbReference type="Proteomes" id="UP000789405">
    <property type="component" value="Unassembled WGS sequence"/>
</dbReference>
<protein>
    <submittedName>
        <fullName evidence="1">10480_t:CDS:1</fullName>
    </submittedName>
</protein>
<feature type="non-terminal residue" evidence="1">
    <location>
        <position position="218"/>
    </location>
</feature>
<keyword evidence="2" id="KW-1185">Reference proteome</keyword>
<proteinExistence type="predicted"/>
<evidence type="ECO:0000313" key="1">
    <source>
        <dbReference type="EMBL" id="CAG8656263.1"/>
    </source>
</evidence>
<name>A0A9N9H4L1_9GLOM</name>
<comment type="caution">
    <text evidence="1">The sequence shown here is derived from an EMBL/GenBank/DDBJ whole genome shotgun (WGS) entry which is preliminary data.</text>
</comment>
<gene>
    <name evidence="1" type="ORF">DERYTH_LOCUS10461</name>
</gene>
<reference evidence="1" key="1">
    <citation type="submission" date="2021-06" db="EMBL/GenBank/DDBJ databases">
        <authorList>
            <person name="Kallberg Y."/>
            <person name="Tangrot J."/>
            <person name="Rosling A."/>
        </authorList>
    </citation>
    <scope>NUCLEOTIDE SEQUENCE</scope>
    <source>
        <strain evidence="1">MA453B</strain>
    </source>
</reference>
<sequence>MHESKYKINYLYGSKTLATIWQAKKKLTSPACQPLYLWCIYYYYLFDLKLIQLVLGYGFNEYEEINLLDNDFKHLYYWPSNIDIDDAINIDLEPELSLEKLYGACKVLIEWIQKLPDILWFPSDSRSKFILDNKSLNIKFLLNLRQYHDAYSEKNLEQIKFSSKNNNERSFLNGFNINKARSLVSHLTKNNFILTKLRENRWKSSRNNNNNVVEKNHL</sequence>
<dbReference type="AlphaFoldDB" id="A0A9N9H4L1"/>
<evidence type="ECO:0000313" key="2">
    <source>
        <dbReference type="Proteomes" id="UP000789405"/>
    </source>
</evidence>
<accession>A0A9N9H4L1</accession>
<dbReference type="EMBL" id="CAJVPY010006100">
    <property type="protein sequence ID" value="CAG8656263.1"/>
    <property type="molecule type" value="Genomic_DNA"/>
</dbReference>